<dbReference type="RefSeq" id="WP_091200386.1">
    <property type="nucleotide sequence ID" value="NZ_LT594324.1"/>
</dbReference>
<dbReference type="EMBL" id="LT594324">
    <property type="protein sequence ID" value="SBT53948.1"/>
    <property type="molecule type" value="Genomic_DNA"/>
</dbReference>
<dbReference type="AlphaFoldDB" id="A0A1A9ACQ9"/>
<organism evidence="1 2">
    <name type="scientific">Micromonospora narathiwatensis</name>
    <dbReference type="NCBI Taxonomy" id="299146"/>
    <lineage>
        <taxon>Bacteria</taxon>
        <taxon>Bacillati</taxon>
        <taxon>Actinomycetota</taxon>
        <taxon>Actinomycetes</taxon>
        <taxon>Micromonosporales</taxon>
        <taxon>Micromonosporaceae</taxon>
        <taxon>Micromonospora</taxon>
    </lineage>
</organism>
<accession>A0A1A9ACQ9</accession>
<dbReference type="Proteomes" id="UP000198765">
    <property type="component" value="Chromosome I"/>
</dbReference>
<sequence>MTAHVFVDETKERGLLIAAVVVLPGDLTAARRSIRDLILPGQRRIHFHKERDDRRRQIIDAVLALSAHAVIFDAKDHRHARAAREACLIELVEHAAKIGASRLVLERDDSTFRADQRLLFEQVRKCGADGTLRYDQLRAHEECLLAIPDALAWCWAKGGRWKDSIRRMVSESRQV</sequence>
<reference evidence="1 2" key="1">
    <citation type="submission" date="2016-06" db="EMBL/GenBank/DDBJ databases">
        <authorList>
            <person name="Kjaerup R.B."/>
            <person name="Dalgaard T.S."/>
            <person name="Juul-Madsen H.R."/>
        </authorList>
    </citation>
    <scope>NUCLEOTIDE SEQUENCE [LARGE SCALE GENOMIC DNA]</scope>
    <source>
        <strain evidence="1 2">DSM 45248</strain>
    </source>
</reference>
<keyword evidence="2" id="KW-1185">Reference proteome</keyword>
<evidence type="ECO:0000313" key="1">
    <source>
        <dbReference type="EMBL" id="SBT53948.1"/>
    </source>
</evidence>
<name>A0A1A9ACQ9_9ACTN</name>
<evidence type="ECO:0000313" key="2">
    <source>
        <dbReference type="Proteomes" id="UP000198765"/>
    </source>
</evidence>
<evidence type="ECO:0008006" key="3">
    <source>
        <dbReference type="Google" id="ProtNLM"/>
    </source>
</evidence>
<dbReference type="OrthoDB" id="5188615at2"/>
<gene>
    <name evidence="1" type="ORF">GA0070621_5094</name>
</gene>
<dbReference type="PATRIC" id="fig|299146.4.peg.5258"/>
<protein>
    <recommendedName>
        <fullName evidence="3">DUF3800 domain-containing protein</fullName>
    </recommendedName>
</protein>
<proteinExistence type="predicted"/>